<dbReference type="EMBL" id="CP019606">
    <property type="protein sequence ID" value="AQP48613.1"/>
    <property type="molecule type" value="Genomic_DNA"/>
</dbReference>
<sequence>MIDSGSGAAKLVTTIRDYADRKDLELDATTTFEHVRRKLDALLAAVERAKTRDANQIDGILHALGALIPGPMIDMLRGRARIDIVDLDVSCDQAVAALTAAVARIGAKAAHIPEALEADADQWLLTAQRVAAFSEQIDAIAKPEGWQGTAAAGYHDASTVQRNASVELAGIADGVSDALRLMAGLNRAIFQECAEILVGARHEINRAAPDRLGGRTAQAVTTLRKTLRRINAAAAGGSVEGSSGELADQISSTLHSPAILRPQQWPTGGAMASVAPGDTNRVGGAHGSATAR</sequence>
<evidence type="ECO:0000313" key="2">
    <source>
        <dbReference type="Proteomes" id="UP000188145"/>
    </source>
</evidence>
<evidence type="ECO:0000313" key="1">
    <source>
        <dbReference type="EMBL" id="AQP48613.1"/>
    </source>
</evidence>
<proteinExistence type="predicted"/>
<keyword evidence="2" id="KW-1185">Reference proteome</keyword>
<dbReference type="AlphaFoldDB" id="A0A1Q2CR64"/>
<name>A0A1Q2CR64_9ACTN</name>
<gene>
    <name evidence="1" type="ORF">BW730_14990</name>
</gene>
<dbReference type="Proteomes" id="UP000188145">
    <property type="component" value="Chromosome"/>
</dbReference>
<dbReference type="KEGG" id="tes:BW730_14990"/>
<dbReference type="OrthoDB" id="3731284at2"/>
<protein>
    <submittedName>
        <fullName evidence="1">Uncharacterized protein</fullName>
    </submittedName>
</protein>
<reference evidence="2" key="1">
    <citation type="submission" date="2017-02" db="EMBL/GenBank/DDBJ databases">
        <title>Tessaracoccus aquaemaris sp. nov., isolated from the intestine of a Korean rockfish, Sebastes schlegelii, in a marine aquaculture pond.</title>
        <authorList>
            <person name="Tak E.J."/>
            <person name="Bae J.-W."/>
        </authorList>
    </citation>
    <scope>NUCLEOTIDE SEQUENCE [LARGE SCALE GENOMIC DNA]</scope>
    <source>
        <strain evidence="2">NSG39</strain>
    </source>
</reference>
<dbReference type="RefSeq" id="WP_077686955.1">
    <property type="nucleotide sequence ID" value="NZ_CP019606.1"/>
</dbReference>
<organism evidence="1 2">
    <name type="scientific">Tessaracoccus aquimaris</name>
    <dbReference type="NCBI Taxonomy" id="1332264"/>
    <lineage>
        <taxon>Bacteria</taxon>
        <taxon>Bacillati</taxon>
        <taxon>Actinomycetota</taxon>
        <taxon>Actinomycetes</taxon>
        <taxon>Propionibacteriales</taxon>
        <taxon>Propionibacteriaceae</taxon>
        <taxon>Tessaracoccus</taxon>
    </lineage>
</organism>
<accession>A0A1Q2CR64</accession>